<accession>A0A8H7F1B6</accession>
<dbReference type="Proteomes" id="UP000629468">
    <property type="component" value="Unassembled WGS sequence"/>
</dbReference>
<protein>
    <submittedName>
        <fullName evidence="1">Uncharacterized protein</fullName>
    </submittedName>
</protein>
<sequence>MLINIDTNQPLSLTIQTIKPLLKHTELKGSWLIPRQGNHIFTYQYIFFSSCCWSRSKLWSSTRLLV</sequence>
<proteinExistence type="predicted"/>
<evidence type="ECO:0000313" key="2">
    <source>
        <dbReference type="Proteomes" id="UP000629468"/>
    </source>
</evidence>
<comment type="caution">
    <text evidence="1">The sequence shown here is derived from an EMBL/GenBank/DDBJ whole genome shotgun (WGS) entry which is preliminary data.</text>
</comment>
<reference evidence="1 2" key="1">
    <citation type="journal article" name="Sci. Rep.">
        <title>Telomere-to-telomere assembled and centromere annotated genomes of the two main subspecies of the button mushroom Agaricus bisporus reveal especially polymorphic chromosome ends.</title>
        <authorList>
            <person name="Sonnenberg A.S.M."/>
            <person name="Sedaghat-Telgerd N."/>
            <person name="Lavrijssen B."/>
            <person name="Ohm R.A."/>
            <person name="Hendrickx P.M."/>
            <person name="Scholtmeijer K."/>
            <person name="Baars J.J.P."/>
            <person name="van Peer A."/>
        </authorList>
    </citation>
    <scope>NUCLEOTIDE SEQUENCE [LARGE SCALE GENOMIC DNA]</scope>
    <source>
        <strain evidence="1 2">H119_p4</strain>
    </source>
</reference>
<gene>
    <name evidence="1" type="ORF">Agabi119p4_6118</name>
</gene>
<evidence type="ECO:0000313" key="1">
    <source>
        <dbReference type="EMBL" id="KAF7771807.1"/>
    </source>
</evidence>
<dbReference type="EMBL" id="JABXXO010000008">
    <property type="protein sequence ID" value="KAF7771807.1"/>
    <property type="molecule type" value="Genomic_DNA"/>
</dbReference>
<name>A0A8H7F1B6_AGABI</name>
<dbReference type="AlphaFoldDB" id="A0A8H7F1B6"/>
<organism evidence="1 2">
    <name type="scientific">Agaricus bisporus var. burnettii</name>
    <dbReference type="NCBI Taxonomy" id="192524"/>
    <lineage>
        <taxon>Eukaryota</taxon>
        <taxon>Fungi</taxon>
        <taxon>Dikarya</taxon>
        <taxon>Basidiomycota</taxon>
        <taxon>Agaricomycotina</taxon>
        <taxon>Agaricomycetes</taxon>
        <taxon>Agaricomycetidae</taxon>
        <taxon>Agaricales</taxon>
        <taxon>Agaricineae</taxon>
        <taxon>Agaricaceae</taxon>
        <taxon>Agaricus</taxon>
    </lineage>
</organism>